<dbReference type="Proteomes" id="UP001140560">
    <property type="component" value="Unassembled WGS sequence"/>
</dbReference>
<dbReference type="Pfam" id="PF04082">
    <property type="entry name" value="Fungal_trans"/>
    <property type="match status" value="1"/>
</dbReference>
<evidence type="ECO:0000256" key="2">
    <source>
        <dbReference type="ARBA" id="ARBA00023163"/>
    </source>
</evidence>
<feature type="transmembrane region" description="Helical" evidence="4">
    <location>
        <begin position="44"/>
        <end position="65"/>
    </location>
</feature>
<sequence length="472" mass="52697">MVAPEAYGIVMHPGDEDPGRIFHQQARALVPDVIELNCVRSIQALYVMGVYLLPASAFGSSYLYLGLALRKALALGLHREFEAAELDDTEKEVRRRLWWAVYSLERCTTVKLNRPRSLDASIITVRLPSAYPPLDSQQMVNNIDHQIADAKLMLILDRAEEPTRATDGLAVEQALKAWKHSLPPSLRLQNIPPNSSSYRATFHLLLNYHFTRIAMGKLNLVTIVRDHLRCHFGEKAQTSEITDQTYDLSQSCIKAAQKILQLFEDVRLTGNLTRFSFTDFQGCSISTTIVLLAGILERDASYERNVRFGLDSLRKMAVGNGTATAGVAFVEGLQAITDEAVEKLGRMAHSPSAVPPTSQATKYAEWAEWLSRQSQDPSVGEVETRQEVDAAAGQHFNVRHSNRHTILDEANASQQMLVSPSSTQLPRSQDRADPDMLYDFNPAFLTGQHSEDSMNFMSLTGFDMLGLDFQDQ</sequence>
<dbReference type="InterPro" id="IPR051127">
    <property type="entry name" value="Fungal_SecMet_Regulators"/>
</dbReference>
<keyword evidence="4" id="KW-1133">Transmembrane helix</keyword>
<evidence type="ECO:0000256" key="3">
    <source>
        <dbReference type="ARBA" id="ARBA00023242"/>
    </source>
</evidence>
<keyword evidence="3" id="KW-0539">Nucleus</keyword>
<dbReference type="PANTHER" id="PTHR47424">
    <property type="entry name" value="REGULATORY PROTEIN GAL4"/>
    <property type="match status" value="1"/>
</dbReference>
<dbReference type="CDD" id="cd12148">
    <property type="entry name" value="fungal_TF_MHR"/>
    <property type="match status" value="1"/>
</dbReference>
<feature type="domain" description="Xylanolytic transcriptional activator regulatory" evidence="5">
    <location>
        <begin position="61"/>
        <end position="134"/>
    </location>
</feature>
<evidence type="ECO:0000313" key="6">
    <source>
        <dbReference type="EMBL" id="KAJ4375350.1"/>
    </source>
</evidence>
<keyword evidence="2" id="KW-0804">Transcription</keyword>
<keyword evidence="4" id="KW-0812">Transmembrane</keyword>
<dbReference type="EMBL" id="JAPEUY010000003">
    <property type="protein sequence ID" value="KAJ4375350.1"/>
    <property type="molecule type" value="Genomic_DNA"/>
</dbReference>
<dbReference type="OrthoDB" id="3266505at2759"/>
<protein>
    <recommendedName>
        <fullName evidence="5">Xylanolytic transcriptional activator regulatory domain-containing protein</fullName>
    </recommendedName>
</protein>
<organism evidence="6 7">
    <name type="scientific">Neocucurbitaria cava</name>
    <dbReference type="NCBI Taxonomy" id="798079"/>
    <lineage>
        <taxon>Eukaryota</taxon>
        <taxon>Fungi</taxon>
        <taxon>Dikarya</taxon>
        <taxon>Ascomycota</taxon>
        <taxon>Pezizomycotina</taxon>
        <taxon>Dothideomycetes</taxon>
        <taxon>Pleosporomycetidae</taxon>
        <taxon>Pleosporales</taxon>
        <taxon>Pleosporineae</taxon>
        <taxon>Cucurbitariaceae</taxon>
        <taxon>Neocucurbitaria</taxon>
    </lineage>
</organism>
<dbReference type="InterPro" id="IPR007219">
    <property type="entry name" value="XnlR_reg_dom"/>
</dbReference>
<reference evidence="6" key="1">
    <citation type="submission" date="2022-10" db="EMBL/GenBank/DDBJ databases">
        <title>Tapping the CABI collections for fungal endophytes: first genome assemblies for Collariella, Neodidymelliopsis, Ascochyta clinopodiicola, Didymella pomorum, Didymosphaeria variabile, Neocosmospora piperis and Neocucurbitaria cava.</title>
        <authorList>
            <person name="Hill R."/>
        </authorList>
    </citation>
    <scope>NUCLEOTIDE SEQUENCE</scope>
    <source>
        <strain evidence="6">IMI 356814</strain>
    </source>
</reference>
<comment type="caution">
    <text evidence="6">The sequence shown here is derived from an EMBL/GenBank/DDBJ whole genome shotgun (WGS) entry which is preliminary data.</text>
</comment>
<name>A0A9W9CQ17_9PLEO</name>
<evidence type="ECO:0000256" key="4">
    <source>
        <dbReference type="SAM" id="Phobius"/>
    </source>
</evidence>
<accession>A0A9W9CQ17</accession>
<evidence type="ECO:0000256" key="1">
    <source>
        <dbReference type="ARBA" id="ARBA00023015"/>
    </source>
</evidence>
<gene>
    <name evidence="6" type="ORF">N0V83_002436</name>
</gene>
<proteinExistence type="predicted"/>
<evidence type="ECO:0000313" key="7">
    <source>
        <dbReference type="Proteomes" id="UP001140560"/>
    </source>
</evidence>
<keyword evidence="4" id="KW-0472">Membrane</keyword>
<dbReference type="GO" id="GO:0006351">
    <property type="term" value="P:DNA-templated transcription"/>
    <property type="evidence" value="ECO:0007669"/>
    <property type="project" value="InterPro"/>
</dbReference>
<dbReference type="AlphaFoldDB" id="A0A9W9CQ17"/>
<evidence type="ECO:0000259" key="5">
    <source>
        <dbReference type="SMART" id="SM00906"/>
    </source>
</evidence>
<dbReference type="SMART" id="SM00906">
    <property type="entry name" value="Fungal_trans"/>
    <property type="match status" value="1"/>
</dbReference>
<dbReference type="GO" id="GO:0008270">
    <property type="term" value="F:zinc ion binding"/>
    <property type="evidence" value="ECO:0007669"/>
    <property type="project" value="InterPro"/>
</dbReference>
<dbReference type="GO" id="GO:0003677">
    <property type="term" value="F:DNA binding"/>
    <property type="evidence" value="ECO:0007669"/>
    <property type="project" value="InterPro"/>
</dbReference>
<dbReference type="PANTHER" id="PTHR47424:SF6">
    <property type="entry name" value="PROLINE UTILIZATION TRANS-ACTIVATOR"/>
    <property type="match status" value="1"/>
</dbReference>
<keyword evidence="7" id="KW-1185">Reference proteome</keyword>
<keyword evidence="1" id="KW-0805">Transcription regulation</keyword>